<evidence type="ECO:0000313" key="3">
    <source>
        <dbReference type="Proteomes" id="UP000642673"/>
    </source>
</evidence>
<keyword evidence="3" id="KW-1185">Reference proteome</keyword>
<proteinExistence type="predicted"/>
<organism evidence="2 3">
    <name type="scientific">Streptomyces cirratus</name>
    <dbReference type="NCBI Taxonomy" id="68187"/>
    <lineage>
        <taxon>Bacteria</taxon>
        <taxon>Bacillati</taxon>
        <taxon>Actinomycetota</taxon>
        <taxon>Actinomycetes</taxon>
        <taxon>Kitasatosporales</taxon>
        <taxon>Streptomycetaceae</taxon>
        <taxon>Streptomyces</taxon>
    </lineage>
</organism>
<comment type="caution">
    <text evidence="2">The sequence shown here is derived from an EMBL/GenBank/DDBJ whole genome shotgun (WGS) entry which is preliminary data.</text>
</comment>
<reference evidence="3" key="1">
    <citation type="journal article" date="2019" name="Int. J. Syst. Evol. Microbiol.">
        <title>The Global Catalogue of Microorganisms (GCM) 10K type strain sequencing project: providing services to taxonomists for standard genome sequencing and annotation.</title>
        <authorList>
            <consortium name="The Broad Institute Genomics Platform"/>
            <consortium name="The Broad Institute Genome Sequencing Center for Infectious Disease"/>
            <person name="Wu L."/>
            <person name="Ma J."/>
        </authorList>
    </citation>
    <scope>NUCLEOTIDE SEQUENCE [LARGE SCALE GENOMIC DNA]</scope>
    <source>
        <strain evidence="3">JCM 4738</strain>
    </source>
</reference>
<evidence type="ECO:0000313" key="2">
    <source>
        <dbReference type="EMBL" id="GHB46120.1"/>
    </source>
</evidence>
<accession>A0ABQ3EUS0</accession>
<sequence length="56" mass="6017">MATPDVDRSHGPDVVSSFDEPLPGVRAMVEPGTELLDRALAGWQRFLTTFEGASGE</sequence>
<feature type="region of interest" description="Disordered" evidence="1">
    <location>
        <begin position="1"/>
        <end position="24"/>
    </location>
</feature>
<name>A0ABQ3EUS0_9ACTN</name>
<evidence type="ECO:0000256" key="1">
    <source>
        <dbReference type="SAM" id="MobiDB-lite"/>
    </source>
</evidence>
<feature type="compositionally biased region" description="Basic and acidic residues" evidence="1">
    <location>
        <begin position="1"/>
        <end position="11"/>
    </location>
</feature>
<dbReference type="EMBL" id="BMVP01000002">
    <property type="protein sequence ID" value="GHB46120.1"/>
    <property type="molecule type" value="Genomic_DNA"/>
</dbReference>
<gene>
    <name evidence="2" type="ORF">GCM10010347_14670</name>
</gene>
<protein>
    <submittedName>
        <fullName evidence="2">Uncharacterized protein</fullName>
    </submittedName>
</protein>
<dbReference type="Proteomes" id="UP000642673">
    <property type="component" value="Unassembled WGS sequence"/>
</dbReference>